<dbReference type="GO" id="GO:0006749">
    <property type="term" value="P:glutathione metabolic process"/>
    <property type="evidence" value="ECO:0007669"/>
    <property type="project" value="TreeGrafter"/>
</dbReference>
<dbReference type="AlphaFoldDB" id="A0AA42CNQ0"/>
<dbReference type="GO" id="GO:0005737">
    <property type="term" value="C:cytoplasm"/>
    <property type="evidence" value="ECO:0007669"/>
    <property type="project" value="InterPro"/>
</dbReference>
<comment type="similarity">
    <text evidence="1">Belongs to the GST superfamily. Zeta family.</text>
</comment>
<dbReference type="Proteomes" id="UP001165667">
    <property type="component" value="Unassembled WGS sequence"/>
</dbReference>
<dbReference type="GO" id="GO:0016034">
    <property type="term" value="F:maleylacetoacetate isomerase activity"/>
    <property type="evidence" value="ECO:0007669"/>
    <property type="project" value="UniProtKB-EC"/>
</dbReference>
<dbReference type="Gene3D" id="1.20.1050.10">
    <property type="match status" value="1"/>
</dbReference>
<dbReference type="InterPro" id="IPR036249">
    <property type="entry name" value="Thioredoxin-like_sf"/>
</dbReference>
<dbReference type="PROSITE" id="PS50405">
    <property type="entry name" value="GST_CTER"/>
    <property type="match status" value="1"/>
</dbReference>
<organism evidence="4 5">
    <name type="scientific">Lichenifustis flavocetrariae</name>
    <dbReference type="NCBI Taxonomy" id="2949735"/>
    <lineage>
        <taxon>Bacteria</taxon>
        <taxon>Pseudomonadati</taxon>
        <taxon>Pseudomonadota</taxon>
        <taxon>Alphaproteobacteria</taxon>
        <taxon>Hyphomicrobiales</taxon>
        <taxon>Lichenihabitantaceae</taxon>
        <taxon>Lichenifustis</taxon>
    </lineage>
</organism>
<dbReference type="Pfam" id="PF00043">
    <property type="entry name" value="GST_C"/>
    <property type="match status" value="1"/>
</dbReference>
<keyword evidence="5" id="KW-1185">Reference proteome</keyword>
<dbReference type="InterPro" id="IPR010987">
    <property type="entry name" value="Glutathione-S-Trfase_C-like"/>
</dbReference>
<dbReference type="PROSITE" id="PS50404">
    <property type="entry name" value="GST_NTER"/>
    <property type="match status" value="1"/>
</dbReference>
<evidence type="ECO:0000313" key="4">
    <source>
        <dbReference type="EMBL" id="MCW6509605.1"/>
    </source>
</evidence>
<accession>A0AA42CNQ0</accession>
<comment type="caution">
    <text evidence="4">The sequence shown here is derived from an EMBL/GenBank/DDBJ whole genome shotgun (WGS) entry which is preliminary data.</text>
</comment>
<dbReference type="InterPro" id="IPR004046">
    <property type="entry name" value="GST_C"/>
</dbReference>
<dbReference type="InterPro" id="IPR036282">
    <property type="entry name" value="Glutathione-S-Trfase_C_sf"/>
</dbReference>
<dbReference type="SFLD" id="SFLDG00358">
    <property type="entry name" value="Main_(cytGST)"/>
    <property type="match status" value="1"/>
</dbReference>
<dbReference type="PANTHER" id="PTHR42673:SF4">
    <property type="entry name" value="MALEYLACETOACETATE ISOMERASE"/>
    <property type="match status" value="1"/>
</dbReference>
<reference evidence="4" key="1">
    <citation type="submission" date="2022-05" db="EMBL/GenBank/DDBJ databases">
        <authorList>
            <person name="Pankratov T."/>
        </authorList>
    </citation>
    <scope>NUCLEOTIDE SEQUENCE</scope>
    <source>
        <strain evidence="4">BP6-180914</strain>
    </source>
</reference>
<sequence length="225" mass="24533">MITKPRFELLIFWRTSAGYRVRVALGLKGLAVTERLIDLDAGQQRSEAFLALNPLGAIPALIDRDGDHPEVALTQSLAILEYLNEVAPEPPLLPADPYGRARVRSIAAMLAGDTHPFLTVRVKQVLAATAGFDDAAWRTWQTHWITTGLQAVEKRLAADPETGTFCHGDQVTIADICLASIVVVVRVLKIEIADIPTITRIVARCEVIEAFVKADPLRQAGAPRA</sequence>
<feature type="domain" description="GST C-terminal" evidence="3">
    <location>
        <begin position="96"/>
        <end position="224"/>
    </location>
</feature>
<dbReference type="SFLD" id="SFLDS00019">
    <property type="entry name" value="Glutathione_Transferase_(cytos"/>
    <property type="match status" value="1"/>
</dbReference>
<dbReference type="EMBL" id="JAMOIM010000010">
    <property type="protein sequence ID" value="MCW6509605.1"/>
    <property type="molecule type" value="Genomic_DNA"/>
</dbReference>
<evidence type="ECO:0000313" key="5">
    <source>
        <dbReference type="Proteomes" id="UP001165667"/>
    </source>
</evidence>
<dbReference type="EC" id="5.2.1.2" evidence="4"/>
<dbReference type="Pfam" id="PF02798">
    <property type="entry name" value="GST_N"/>
    <property type="match status" value="1"/>
</dbReference>
<name>A0AA42CNQ0_9HYPH</name>
<evidence type="ECO:0000259" key="2">
    <source>
        <dbReference type="PROSITE" id="PS50404"/>
    </source>
</evidence>
<dbReference type="SUPFAM" id="SSF47616">
    <property type="entry name" value="GST C-terminal domain-like"/>
    <property type="match status" value="1"/>
</dbReference>
<dbReference type="NCBIfam" id="TIGR01262">
    <property type="entry name" value="maiA"/>
    <property type="match status" value="1"/>
</dbReference>
<dbReference type="InterPro" id="IPR004045">
    <property type="entry name" value="Glutathione_S-Trfase_N"/>
</dbReference>
<dbReference type="GO" id="GO:0006559">
    <property type="term" value="P:L-phenylalanine catabolic process"/>
    <property type="evidence" value="ECO:0007669"/>
    <property type="project" value="TreeGrafter"/>
</dbReference>
<evidence type="ECO:0000259" key="3">
    <source>
        <dbReference type="PROSITE" id="PS50405"/>
    </source>
</evidence>
<evidence type="ECO:0000256" key="1">
    <source>
        <dbReference type="ARBA" id="ARBA00010007"/>
    </source>
</evidence>
<dbReference type="InterPro" id="IPR005955">
    <property type="entry name" value="GST_Zeta"/>
</dbReference>
<gene>
    <name evidence="4" type="primary">maiA</name>
    <name evidence="4" type="ORF">M8523_16415</name>
</gene>
<dbReference type="Gene3D" id="3.40.30.10">
    <property type="entry name" value="Glutaredoxin"/>
    <property type="match status" value="1"/>
</dbReference>
<proteinExistence type="inferred from homology"/>
<dbReference type="PANTHER" id="PTHR42673">
    <property type="entry name" value="MALEYLACETOACETATE ISOMERASE"/>
    <property type="match status" value="1"/>
</dbReference>
<protein>
    <submittedName>
        <fullName evidence="4">Maleylacetoacetate isomerase</fullName>
        <ecNumber evidence="4">5.2.1.2</ecNumber>
    </submittedName>
</protein>
<dbReference type="GO" id="GO:0004364">
    <property type="term" value="F:glutathione transferase activity"/>
    <property type="evidence" value="ECO:0007669"/>
    <property type="project" value="TreeGrafter"/>
</dbReference>
<keyword evidence="4" id="KW-0413">Isomerase</keyword>
<dbReference type="RefSeq" id="WP_282585975.1">
    <property type="nucleotide sequence ID" value="NZ_JAMOIM010000010.1"/>
</dbReference>
<feature type="domain" description="GST N-terminal" evidence="2">
    <location>
        <begin position="5"/>
        <end position="91"/>
    </location>
</feature>
<dbReference type="InterPro" id="IPR040079">
    <property type="entry name" value="Glutathione_S-Trfase"/>
</dbReference>
<dbReference type="SUPFAM" id="SSF52833">
    <property type="entry name" value="Thioredoxin-like"/>
    <property type="match status" value="1"/>
</dbReference>